<keyword evidence="3" id="KW-1185">Reference proteome</keyword>
<evidence type="ECO:0000259" key="1">
    <source>
        <dbReference type="PROSITE" id="PS50181"/>
    </source>
</evidence>
<feature type="domain" description="F-box" evidence="1">
    <location>
        <begin position="129"/>
        <end position="175"/>
    </location>
</feature>
<dbReference type="InterPro" id="IPR036047">
    <property type="entry name" value="F-box-like_dom_sf"/>
</dbReference>
<dbReference type="SUPFAM" id="SSF52047">
    <property type="entry name" value="RNI-like"/>
    <property type="match status" value="1"/>
</dbReference>
<dbReference type="Gene3D" id="3.80.10.10">
    <property type="entry name" value="Ribonuclease Inhibitor"/>
    <property type="match status" value="1"/>
</dbReference>
<dbReference type="InParanoid" id="A0A1X2HKR4"/>
<evidence type="ECO:0000313" key="2">
    <source>
        <dbReference type="EMBL" id="ORY99853.1"/>
    </source>
</evidence>
<protein>
    <recommendedName>
        <fullName evidence="1">F-box domain-containing protein</fullName>
    </recommendedName>
</protein>
<dbReference type="OrthoDB" id="2218971at2759"/>
<dbReference type="PANTHER" id="PTHR31639:SF162">
    <property type="entry name" value="OS09G0454300 PROTEIN"/>
    <property type="match status" value="1"/>
</dbReference>
<dbReference type="SMART" id="SM00256">
    <property type="entry name" value="FBOX"/>
    <property type="match status" value="1"/>
</dbReference>
<dbReference type="InterPro" id="IPR032675">
    <property type="entry name" value="LRR_dom_sf"/>
</dbReference>
<sequence length="660" mass="75083">MTDNNSLQRLVALLLKEINYVLHNNLLSTSSRPQRDRDLRDVGFLEEHASKELSRHNYLEALATGKALLSLGHNTQALCIIGDSLWGLHRVNKAILAYSAALKCKAQDDHTRLAASRIRAARTYARRRKDPLSCFPDEIMLDILSLLDTPSRVACTAVSHTWRAYATSPFTWKKLDVRLRSDYDIADIYIHNISRYVTPQLTHLTIYSDADIRAFMSLVEDKHCVALKSLELLRRNKDESREIRLPRNYFCERFFRSLELVGQSLVHLHIVLSVGTVSTHTLRLILDTCPALEHLECRSEAKRLDDRDGVHEPNLPLRRQAQHSRLKYLSWPAENYIYRDPDFFPSNLPNLETLVLSKSFVYSERQDFSRFVERLSDLNLKVLMIGQRVDKIPAQTYASDDTTEGGLRRLKLCRIPISDATLRRLLLQHQSTLQELVIMTWEPSMPGTSEPDANIQGWHFPGLRRVHISEHGTGIPATLRPLSNFLKACTSSLESITISQALFALSTTRALLNFPHLKHASLYELRDHPQQAMEPMVALARGLSRQKESCPLQALDLTIGLLFDEDYEKLFVAAGNIASLKKFKVVPGTLADRDPVLSIKAVTRFIRRAVRSGLVKNLTHIKFLMENGREEGAPHDHFELAKTNLVAAFPHIEEIDIVIA</sequence>
<gene>
    <name evidence="2" type="ORF">BCR43DRAFT_560581</name>
</gene>
<accession>A0A1X2HKR4</accession>
<reference evidence="2 3" key="1">
    <citation type="submission" date="2016-07" db="EMBL/GenBank/DDBJ databases">
        <title>Pervasive Adenine N6-methylation of Active Genes in Fungi.</title>
        <authorList>
            <consortium name="DOE Joint Genome Institute"/>
            <person name="Mondo S.J."/>
            <person name="Dannebaum R.O."/>
            <person name="Kuo R.C."/>
            <person name="Labutti K."/>
            <person name="Haridas S."/>
            <person name="Kuo A."/>
            <person name="Salamov A."/>
            <person name="Ahrendt S.R."/>
            <person name="Lipzen A."/>
            <person name="Sullivan W."/>
            <person name="Andreopoulos W.B."/>
            <person name="Clum A."/>
            <person name="Lindquist E."/>
            <person name="Daum C."/>
            <person name="Ramamoorthy G.K."/>
            <person name="Gryganskyi A."/>
            <person name="Culley D."/>
            <person name="Magnuson J.K."/>
            <person name="James T.Y."/>
            <person name="O'Malley M.A."/>
            <person name="Stajich J.E."/>
            <person name="Spatafora J.W."/>
            <person name="Visel A."/>
            <person name="Grigoriev I.V."/>
        </authorList>
    </citation>
    <scope>NUCLEOTIDE SEQUENCE [LARGE SCALE GENOMIC DNA]</scope>
    <source>
        <strain evidence="2 3">NRRL 2496</strain>
    </source>
</reference>
<dbReference type="InterPro" id="IPR001810">
    <property type="entry name" value="F-box_dom"/>
</dbReference>
<evidence type="ECO:0000313" key="3">
    <source>
        <dbReference type="Proteomes" id="UP000242180"/>
    </source>
</evidence>
<dbReference type="Proteomes" id="UP000242180">
    <property type="component" value="Unassembled WGS sequence"/>
</dbReference>
<dbReference type="SUPFAM" id="SSF81383">
    <property type="entry name" value="F-box domain"/>
    <property type="match status" value="1"/>
</dbReference>
<dbReference type="EMBL" id="MCGN01000002">
    <property type="protein sequence ID" value="ORY99853.1"/>
    <property type="molecule type" value="Genomic_DNA"/>
</dbReference>
<dbReference type="AlphaFoldDB" id="A0A1X2HKR4"/>
<dbReference type="CDD" id="cd09917">
    <property type="entry name" value="F-box_SF"/>
    <property type="match status" value="1"/>
</dbReference>
<proteinExistence type="predicted"/>
<name>A0A1X2HKR4_SYNRA</name>
<dbReference type="PANTHER" id="PTHR31639">
    <property type="entry name" value="F-BOX PROTEIN-LIKE"/>
    <property type="match status" value="1"/>
</dbReference>
<dbReference type="Pfam" id="PF12937">
    <property type="entry name" value="F-box-like"/>
    <property type="match status" value="1"/>
</dbReference>
<comment type="caution">
    <text evidence="2">The sequence shown here is derived from an EMBL/GenBank/DDBJ whole genome shotgun (WGS) entry which is preliminary data.</text>
</comment>
<dbReference type="Gene3D" id="1.20.1280.50">
    <property type="match status" value="1"/>
</dbReference>
<organism evidence="2 3">
    <name type="scientific">Syncephalastrum racemosum</name>
    <name type="common">Filamentous fungus</name>
    <dbReference type="NCBI Taxonomy" id="13706"/>
    <lineage>
        <taxon>Eukaryota</taxon>
        <taxon>Fungi</taxon>
        <taxon>Fungi incertae sedis</taxon>
        <taxon>Mucoromycota</taxon>
        <taxon>Mucoromycotina</taxon>
        <taxon>Mucoromycetes</taxon>
        <taxon>Mucorales</taxon>
        <taxon>Syncephalastraceae</taxon>
        <taxon>Syncephalastrum</taxon>
    </lineage>
</organism>
<dbReference type="PROSITE" id="PS50181">
    <property type="entry name" value="FBOX"/>
    <property type="match status" value="1"/>
</dbReference>